<sequence>MPEMSLDALRARIRALEGGGTGFARRCAMLGEPLDEALPWRGLPAGALHELRGPAAGALAAAFARRFLEHRGALVWIQDERDAARQGALYGPGLAAFGIAPGRLLVARCRSGREVLWSFEEALRCPGVACAVAEADRLDLLASRRLQLAAESGGGAGLVLGGDVESLSPCAALTRWRATPLPSPGGGLLLRLELRRIKGGAPAMWTVSWDERTLAFTVAAGLADRAGDAWRRAAGQAAGSR</sequence>
<organism evidence="1 2">
    <name type="scientific">Marinimicrococcus flavescens</name>
    <dbReference type="NCBI Taxonomy" id="3031815"/>
    <lineage>
        <taxon>Bacteria</taxon>
        <taxon>Pseudomonadati</taxon>
        <taxon>Pseudomonadota</taxon>
        <taxon>Alphaproteobacteria</taxon>
        <taxon>Geminicoccales</taxon>
        <taxon>Geminicoccaceae</taxon>
        <taxon>Marinimicrococcus</taxon>
    </lineage>
</organism>
<accession>A0AAP3XQB5</accession>
<dbReference type="EMBL" id="JARGEQ010000027">
    <property type="protein sequence ID" value="MDF1585631.1"/>
    <property type="molecule type" value="Genomic_DNA"/>
</dbReference>
<name>A0AAP3XQB5_9PROT</name>
<dbReference type="InterPro" id="IPR027417">
    <property type="entry name" value="P-loop_NTPase"/>
</dbReference>
<evidence type="ECO:0000313" key="1">
    <source>
        <dbReference type="EMBL" id="MDF1585631.1"/>
    </source>
</evidence>
<dbReference type="RefSeq" id="WP_327788050.1">
    <property type="nucleotide sequence ID" value="NZ_JARGEQ010000027.1"/>
</dbReference>
<comment type="caution">
    <text evidence="1">The sequence shown here is derived from an EMBL/GenBank/DDBJ whole genome shotgun (WGS) entry which is preliminary data.</text>
</comment>
<dbReference type="AlphaFoldDB" id="A0AAP3XQB5"/>
<reference evidence="1 2" key="1">
    <citation type="submission" date="2023-03" db="EMBL/GenBank/DDBJ databases">
        <title>YIM 152171 draft genome.</title>
        <authorList>
            <person name="Yang Z."/>
        </authorList>
    </citation>
    <scope>NUCLEOTIDE SEQUENCE [LARGE SCALE GENOMIC DNA]</scope>
    <source>
        <strain evidence="1 2">YIM 152171</strain>
    </source>
</reference>
<dbReference type="SUPFAM" id="SSF52540">
    <property type="entry name" value="P-loop containing nucleoside triphosphate hydrolases"/>
    <property type="match status" value="1"/>
</dbReference>
<keyword evidence="2" id="KW-1185">Reference proteome</keyword>
<dbReference type="Gene3D" id="3.40.50.300">
    <property type="entry name" value="P-loop containing nucleotide triphosphate hydrolases"/>
    <property type="match status" value="1"/>
</dbReference>
<evidence type="ECO:0008006" key="3">
    <source>
        <dbReference type="Google" id="ProtNLM"/>
    </source>
</evidence>
<evidence type="ECO:0000313" key="2">
    <source>
        <dbReference type="Proteomes" id="UP001301140"/>
    </source>
</evidence>
<gene>
    <name evidence="1" type="ORF">PZ740_04415</name>
</gene>
<protein>
    <recommendedName>
        <fullName evidence="3">Damage-inducible mutagenesis protein</fullName>
    </recommendedName>
</protein>
<proteinExistence type="predicted"/>
<dbReference type="Proteomes" id="UP001301140">
    <property type="component" value="Unassembled WGS sequence"/>
</dbReference>